<name>A0A6A0AEP9_HAELA</name>
<dbReference type="InterPro" id="IPR017907">
    <property type="entry name" value="Znf_RING_CS"/>
</dbReference>
<keyword evidence="10" id="KW-0472">Membrane</keyword>
<evidence type="ECO:0000256" key="10">
    <source>
        <dbReference type="ARBA" id="ARBA00023136"/>
    </source>
</evidence>
<evidence type="ECO:0000256" key="7">
    <source>
        <dbReference type="ARBA" id="ARBA00022771"/>
    </source>
</evidence>
<evidence type="ECO:0000313" key="13">
    <source>
        <dbReference type="EMBL" id="GFH30751.1"/>
    </source>
</evidence>
<dbReference type="InterPro" id="IPR027370">
    <property type="entry name" value="Znf-RING_euk"/>
</dbReference>
<dbReference type="GO" id="GO:0005783">
    <property type="term" value="C:endoplasmic reticulum"/>
    <property type="evidence" value="ECO:0007669"/>
    <property type="project" value="InterPro"/>
</dbReference>
<evidence type="ECO:0000313" key="14">
    <source>
        <dbReference type="Proteomes" id="UP000485058"/>
    </source>
</evidence>
<evidence type="ECO:0000256" key="1">
    <source>
        <dbReference type="ARBA" id="ARBA00000900"/>
    </source>
</evidence>
<keyword evidence="5" id="KW-0808">Transferase</keyword>
<organism evidence="13 14">
    <name type="scientific">Haematococcus lacustris</name>
    <name type="common">Green alga</name>
    <name type="synonym">Haematococcus pluvialis</name>
    <dbReference type="NCBI Taxonomy" id="44745"/>
    <lineage>
        <taxon>Eukaryota</taxon>
        <taxon>Viridiplantae</taxon>
        <taxon>Chlorophyta</taxon>
        <taxon>core chlorophytes</taxon>
        <taxon>Chlorophyceae</taxon>
        <taxon>CS clade</taxon>
        <taxon>Chlamydomonadales</taxon>
        <taxon>Haematococcaceae</taxon>
        <taxon>Haematococcus</taxon>
    </lineage>
</organism>
<evidence type="ECO:0000256" key="11">
    <source>
        <dbReference type="PROSITE-ProRule" id="PRU00175"/>
    </source>
</evidence>
<dbReference type="InterPro" id="IPR013083">
    <property type="entry name" value="Znf_RING/FYVE/PHD"/>
</dbReference>
<dbReference type="EMBL" id="BLLF01005120">
    <property type="protein sequence ID" value="GFH30751.1"/>
    <property type="molecule type" value="Genomic_DNA"/>
</dbReference>
<keyword evidence="9" id="KW-0862">Zinc</keyword>
<gene>
    <name evidence="13" type="ORF">HaLaN_29666</name>
</gene>
<keyword evidence="7 11" id="KW-0863">Zinc-finger</keyword>
<evidence type="ECO:0000256" key="6">
    <source>
        <dbReference type="ARBA" id="ARBA00022723"/>
    </source>
</evidence>
<feature type="domain" description="RING-type" evidence="12">
    <location>
        <begin position="13"/>
        <end position="37"/>
    </location>
</feature>
<reference evidence="13 14" key="1">
    <citation type="submission" date="2020-02" db="EMBL/GenBank/DDBJ databases">
        <title>Draft genome sequence of Haematococcus lacustris strain NIES-144.</title>
        <authorList>
            <person name="Morimoto D."/>
            <person name="Nakagawa S."/>
            <person name="Yoshida T."/>
            <person name="Sawayama S."/>
        </authorList>
    </citation>
    <scope>NUCLEOTIDE SEQUENCE [LARGE SCALE GENOMIC DNA]</scope>
    <source>
        <strain evidence="13 14">NIES-144</strain>
    </source>
</reference>
<dbReference type="GO" id="GO:0006511">
    <property type="term" value="P:ubiquitin-dependent protein catabolic process"/>
    <property type="evidence" value="ECO:0007669"/>
    <property type="project" value="InterPro"/>
</dbReference>
<protein>
    <recommendedName>
        <fullName evidence="4">RING-type E3 ubiquitin transferase</fullName>
        <ecNumber evidence="4">2.3.2.27</ecNumber>
    </recommendedName>
</protein>
<evidence type="ECO:0000256" key="8">
    <source>
        <dbReference type="ARBA" id="ARBA00022786"/>
    </source>
</evidence>
<dbReference type="AlphaFoldDB" id="A0A6A0AEP9"/>
<keyword evidence="14" id="KW-1185">Reference proteome</keyword>
<dbReference type="PROSITE" id="PS50089">
    <property type="entry name" value="ZF_RING_2"/>
    <property type="match status" value="1"/>
</dbReference>
<dbReference type="PANTHER" id="PTHR12313">
    <property type="entry name" value="E3 UBIQUITIN-PROTEIN LIGASE RNF5-RELATED"/>
    <property type="match status" value="1"/>
</dbReference>
<evidence type="ECO:0000256" key="4">
    <source>
        <dbReference type="ARBA" id="ARBA00012483"/>
    </source>
</evidence>
<comment type="pathway">
    <text evidence="3">Protein modification; protein ubiquitination.</text>
</comment>
<keyword evidence="6" id="KW-0479">Metal-binding</keyword>
<dbReference type="GO" id="GO:0016567">
    <property type="term" value="P:protein ubiquitination"/>
    <property type="evidence" value="ECO:0007669"/>
    <property type="project" value="UniProtKB-UniPathway"/>
</dbReference>
<keyword evidence="8" id="KW-0833">Ubl conjugation pathway</keyword>
<evidence type="ECO:0000256" key="2">
    <source>
        <dbReference type="ARBA" id="ARBA00004308"/>
    </source>
</evidence>
<evidence type="ECO:0000256" key="3">
    <source>
        <dbReference type="ARBA" id="ARBA00004906"/>
    </source>
</evidence>
<dbReference type="InterPro" id="IPR045103">
    <property type="entry name" value="RNF5/RNF185-like"/>
</dbReference>
<dbReference type="InterPro" id="IPR001841">
    <property type="entry name" value="Znf_RING"/>
</dbReference>
<dbReference type="PROSITE" id="PS00518">
    <property type="entry name" value="ZF_RING_1"/>
    <property type="match status" value="1"/>
</dbReference>
<dbReference type="SUPFAM" id="SSF57850">
    <property type="entry name" value="RING/U-box"/>
    <property type="match status" value="1"/>
</dbReference>
<dbReference type="SMART" id="SM00184">
    <property type="entry name" value="RING"/>
    <property type="match status" value="1"/>
</dbReference>
<evidence type="ECO:0000256" key="9">
    <source>
        <dbReference type="ARBA" id="ARBA00022833"/>
    </source>
</evidence>
<proteinExistence type="predicted"/>
<dbReference type="Proteomes" id="UP000485058">
    <property type="component" value="Unassembled WGS sequence"/>
</dbReference>
<comment type="caution">
    <text evidence="13">The sequence shown here is derived from an EMBL/GenBank/DDBJ whole genome shotgun (WGS) entry which is preliminary data.</text>
</comment>
<dbReference type="GO" id="GO:0061630">
    <property type="term" value="F:ubiquitin protein ligase activity"/>
    <property type="evidence" value="ECO:0007669"/>
    <property type="project" value="UniProtKB-EC"/>
</dbReference>
<comment type="catalytic activity">
    <reaction evidence="1">
        <text>S-ubiquitinyl-[E2 ubiquitin-conjugating enzyme]-L-cysteine + [acceptor protein]-L-lysine = [E2 ubiquitin-conjugating enzyme]-L-cysteine + N(6)-ubiquitinyl-[acceptor protein]-L-lysine.</text>
        <dbReference type="EC" id="2.3.2.27"/>
    </reaction>
</comment>
<dbReference type="UniPathway" id="UPA00143"/>
<comment type="subcellular location">
    <subcellularLocation>
        <location evidence="2">Endomembrane system</location>
    </subcellularLocation>
</comment>
<evidence type="ECO:0000259" key="12">
    <source>
        <dbReference type="PROSITE" id="PS50089"/>
    </source>
</evidence>
<evidence type="ECO:0000256" key="5">
    <source>
        <dbReference type="ARBA" id="ARBA00022679"/>
    </source>
</evidence>
<accession>A0A6A0AEP9</accession>
<dbReference type="GO" id="GO:0008270">
    <property type="term" value="F:zinc ion binding"/>
    <property type="evidence" value="ECO:0007669"/>
    <property type="project" value="UniProtKB-KW"/>
</dbReference>
<dbReference type="Gene3D" id="3.30.40.10">
    <property type="entry name" value="Zinc/RING finger domain, C3HC4 (zinc finger)"/>
    <property type="match status" value="1"/>
</dbReference>
<dbReference type="EC" id="2.3.2.27" evidence="4"/>
<dbReference type="Pfam" id="PF13445">
    <property type="entry name" value="zf-RING_UBOX"/>
    <property type="match status" value="1"/>
</dbReference>
<sequence>MSGQDEGVGVFECNICLELASEPVVTLCGHLYCWPCLFRNLQQLELHLAVPSQGLVVPPSSDFSWAQGKAMLRH</sequence>